<reference evidence="7" key="1">
    <citation type="journal article" date="2020" name="Stud. Mycol.">
        <title>101 Dothideomycetes genomes: a test case for predicting lifestyles and emergence of pathogens.</title>
        <authorList>
            <person name="Haridas S."/>
            <person name="Albert R."/>
            <person name="Binder M."/>
            <person name="Bloem J."/>
            <person name="Labutti K."/>
            <person name="Salamov A."/>
            <person name="Andreopoulos B."/>
            <person name="Baker S."/>
            <person name="Barry K."/>
            <person name="Bills G."/>
            <person name="Bluhm B."/>
            <person name="Cannon C."/>
            <person name="Castanera R."/>
            <person name="Culley D."/>
            <person name="Daum C."/>
            <person name="Ezra D."/>
            <person name="Gonzalez J."/>
            <person name="Henrissat B."/>
            <person name="Kuo A."/>
            <person name="Liang C."/>
            <person name="Lipzen A."/>
            <person name="Lutzoni F."/>
            <person name="Magnuson J."/>
            <person name="Mondo S."/>
            <person name="Nolan M."/>
            <person name="Ohm R."/>
            <person name="Pangilinan J."/>
            <person name="Park H.-J."/>
            <person name="Ramirez L."/>
            <person name="Alfaro M."/>
            <person name="Sun H."/>
            <person name="Tritt A."/>
            <person name="Yoshinaga Y."/>
            <person name="Zwiers L.-H."/>
            <person name="Turgeon B."/>
            <person name="Goodwin S."/>
            <person name="Spatafora J."/>
            <person name="Crous P."/>
            <person name="Grigoriev I."/>
        </authorList>
    </citation>
    <scope>NUCLEOTIDE SEQUENCE</scope>
    <source>
        <strain evidence="7">CBS 130266</strain>
    </source>
</reference>
<keyword evidence="2 5" id="KW-0812">Transmembrane</keyword>
<keyword evidence="4 5" id="KW-0472">Membrane</keyword>
<evidence type="ECO:0000256" key="3">
    <source>
        <dbReference type="ARBA" id="ARBA00022989"/>
    </source>
</evidence>
<evidence type="ECO:0000256" key="1">
    <source>
        <dbReference type="ARBA" id="ARBA00004141"/>
    </source>
</evidence>
<dbReference type="Pfam" id="PF07690">
    <property type="entry name" value="MFS_1"/>
    <property type="match status" value="1"/>
</dbReference>
<evidence type="ECO:0000313" key="7">
    <source>
        <dbReference type="EMBL" id="KAF2429316.1"/>
    </source>
</evidence>
<sequence length="543" mass="57603">MDAEVKQEKTKRLIEDVENPKVEEPVPEFELTGLNLFLVMLGLGLAIFLISLDSSIIATAIPRITSQFGSVGDIAWYGSAYSFAMCALQPTSGKLFASFSMKVSRVVTPWNTMFLAFLGVFEFGSLLCALAVNSPMLIVGRAIAGVGGAGLATGAFSIMAASLPLQKRGGYTGLLHSTFGFGTIIGPVLGGALTDKASWRWCFWINLPIGGVTIAFLAFFFHPPPRKSNGLSILQRLAKLDGTGAALFIPAIIMILLALQWGGTNYAWKSATIVGLFVGGFLLTIIFALWQVHAGDDAMIPPRLITQRTILAACLINFLAMGAVMTSIYYLPLWFQVIKSASPIKSGVMYLPLSIADILSATIAGVSVMYIGYTNPLILAGTALMSIGTGLITTFTPTTNHQRWIPYQVLQGLGAGITLSMPYLSIQTVLKGDDIPVGTSIVQLFQFFGGSVFLAIAQAIFSNKLIGSLSKLGGEGIGSQEISEILHAGAASVRQAVTAAQLPGVVDAYNTGIVSTFYVATAAAACSFMVALALQWRSVKPKP</sequence>
<feature type="transmembrane region" description="Helical" evidence="5">
    <location>
        <begin position="201"/>
        <end position="222"/>
    </location>
</feature>
<dbReference type="PROSITE" id="PS50850">
    <property type="entry name" value="MFS"/>
    <property type="match status" value="1"/>
</dbReference>
<dbReference type="AlphaFoldDB" id="A0A9P4NPH1"/>
<keyword evidence="8" id="KW-1185">Reference proteome</keyword>
<feature type="transmembrane region" description="Helical" evidence="5">
    <location>
        <begin position="310"/>
        <end position="335"/>
    </location>
</feature>
<gene>
    <name evidence="7" type="ORF">EJ08DRAFT_635599</name>
</gene>
<feature type="transmembrane region" description="Helical" evidence="5">
    <location>
        <begin position="112"/>
        <end position="132"/>
    </location>
</feature>
<evidence type="ECO:0000256" key="4">
    <source>
        <dbReference type="ARBA" id="ARBA00023136"/>
    </source>
</evidence>
<organism evidence="7 8">
    <name type="scientific">Tothia fuscella</name>
    <dbReference type="NCBI Taxonomy" id="1048955"/>
    <lineage>
        <taxon>Eukaryota</taxon>
        <taxon>Fungi</taxon>
        <taxon>Dikarya</taxon>
        <taxon>Ascomycota</taxon>
        <taxon>Pezizomycotina</taxon>
        <taxon>Dothideomycetes</taxon>
        <taxon>Pleosporomycetidae</taxon>
        <taxon>Venturiales</taxon>
        <taxon>Cylindrosympodiaceae</taxon>
        <taxon>Tothia</taxon>
    </lineage>
</organism>
<feature type="transmembrane region" description="Helical" evidence="5">
    <location>
        <begin position="139"/>
        <end position="161"/>
    </location>
</feature>
<dbReference type="Proteomes" id="UP000800235">
    <property type="component" value="Unassembled WGS sequence"/>
</dbReference>
<proteinExistence type="predicted"/>
<name>A0A9P4NPH1_9PEZI</name>
<dbReference type="InterPro" id="IPR036259">
    <property type="entry name" value="MFS_trans_sf"/>
</dbReference>
<dbReference type="GO" id="GO:0005886">
    <property type="term" value="C:plasma membrane"/>
    <property type="evidence" value="ECO:0007669"/>
    <property type="project" value="TreeGrafter"/>
</dbReference>
<evidence type="ECO:0000259" key="6">
    <source>
        <dbReference type="PROSITE" id="PS50850"/>
    </source>
</evidence>
<dbReference type="EMBL" id="MU007048">
    <property type="protein sequence ID" value="KAF2429316.1"/>
    <property type="molecule type" value="Genomic_DNA"/>
</dbReference>
<keyword evidence="3 5" id="KW-1133">Transmembrane helix</keyword>
<comment type="caution">
    <text evidence="7">The sequence shown here is derived from an EMBL/GenBank/DDBJ whole genome shotgun (WGS) entry which is preliminary data.</text>
</comment>
<dbReference type="PANTHER" id="PTHR23501">
    <property type="entry name" value="MAJOR FACILITATOR SUPERFAMILY"/>
    <property type="match status" value="1"/>
</dbReference>
<dbReference type="InterPro" id="IPR020846">
    <property type="entry name" value="MFS_dom"/>
</dbReference>
<feature type="transmembrane region" description="Helical" evidence="5">
    <location>
        <begin position="517"/>
        <end position="536"/>
    </location>
</feature>
<dbReference type="PANTHER" id="PTHR23501:SF198">
    <property type="entry name" value="AZOLE RESISTANCE PROTEIN 1-RELATED"/>
    <property type="match status" value="1"/>
</dbReference>
<dbReference type="GO" id="GO:0022857">
    <property type="term" value="F:transmembrane transporter activity"/>
    <property type="evidence" value="ECO:0007669"/>
    <property type="project" value="InterPro"/>
</dbReference>
<protein>
    <submittedName>
        <fullName evidence="7">MFS general substrate transporter</fullName>
    </submittedName>
</protein>
<comment type="subcellular location">
    <subcellularLocation>
        <location evidence="1">Membrane</location>
        <topology evidence="1">Multi-pass membrane protein</topology>
    </subcellularLocation>
</comment>
<feature type="transmembrane region" description="Helical" evidence="5">
    <location>
        <begin position="347"/>
        <end position="371"/>
    </location>
</feature>
<dbReference type="SUPFAM" id="SSF103473">
    <property type="entry name" value="MFS general substrate transporter"/>
    <property type="match status" value="1"/>
</dbReference>
<feature type="transmembrane region" description="Helical" evidence="5">
    <location>
        <begin position="409"/>
        <end position="429"/>
    </location>
</feature>
<evidence type="ECO:0000256" key="5">
    <source>
        <dbReference type="SAM" id="Phobius"/>
    </source>
</evidence>
<feature type="transmembrane region" description="Helical" evidence="5">
    <location>
        <begin position="377"/>
        <end position="397"/>
    </location>
</feature>
<dbReference type="CDD" id="cd17502">
    <property type="entry name" value="MFS_Azr1_MDR_like"/>
    <property type="match status" value="1"/>
</dbReference>
<feature type="domain" description="Major facilitator superfamily (MFS) profile" evidence="6">
    <location>
        <begin position="39"/>
        <end position="539"/>
    </location>
</feature>
<evidence type="ECO:0000256" key="2">
    <source>
        <dbReference type="ARBA" id="ARBA00022692"/>
    </source>
</evidence>
<evidence type="ECO:0000313" key="8">
    <source>
        <dbReference type="Proteomes" id="UP000800235"/>
    </source>
</evidence>
<dbReference type="Gene3D" id="1.20.1250.20">
    <property type="entry name" value="MFS general substrate transporter like domains"/>
    <property type="match status" value="2"/>
</dbReference>
<feature type="transmembrane region" description="Helical" evidence="5">
    <location>
        <begin position="242"/>
        <end position="259"/>
    </location>
</feature>
<feature type="transmembrane region" description="Helical" evidence="5">
    <location>
        <begin position="36"/>
        <end position="62"/>
    </location>
</feature>
<accession>A0A9P4NPH1</accession>
<dbReference type="OrthoDB" id="10021397at2759"/>
<dbReference type="InterPro" id="IPR011701">
    <property type="entry name" value="MFS"/>
</dbReference>
<feature type="transmembrane region" description="Helical" evidence="5">
    <location>
        <begin position="441"/>
        <end position="461"/>
    </location>
</feature>
<dbReference type="FunFam" id="1.20.1250.20:FF:000196">
    <property type="entry name" value="MFS toxin efflux pump (AflT)"/>
    <property type="match status" value="1"/>
</dbReference>
<feature type="transmembrane region" description="Helical" evidence="5">
    <location>
        <begin position="271"/>
        <end position="290"/>
    </location>
</feature>
<feature type="transmembrane region" description="Helical" evidence="5">
    <location>
        <begin position="173"/>
        <end position="194"/>
    </location>
</feature>